<gene>
    <name evidence="1" type="ORF">DXT76_12480</name>
    <name evidence="2" type="ORF">DYE48_11055</name>
</gene>
<evidence type="ECO:0000313" key="2">
    <source>
        <dbReference type="EMBL" id="REJ09249.1"/>
    </source>
</evidence>
<dbReference type="Proteomes" id="UP000257032">
    <property type="component" value="Unassembled WGS sequence"/>
</dbReference>
<evidence type="ECO:0000313" key="3">
    <source>
        <dbReference type="Proteomes" id="UP000256305"/>
    </source>
</evidence>
<reference evidence="2 3" key="1">
    <citation type="submission" date="2018-08" db="EMBL/GenBank/DDBJ databases">
        <title>Genome sequence of Halobacillus trueperi KCTC 3686.</title>
        <authorList>
            <person name="Cho K.H."/>
            <person name="Kwak M.-J."/>
            <person name="Kim B.-Y."/>
            <person name="Chun J."/>
        </authorList>
    </citation>
    <scope>NUCLEOTIDE SEQUENCE [LARGE SCALE GENOMIC DNA]</scope>
    <source>
        <strain evidence="2 3">KCTC 3686</strain>
    </source>
</reference>
<organism evidence="1 4">
    <name type="scientific">Halobacillus trueperi</name>
    <dbReference type="NCBI Taxonomy" id="156205"/>
    <lineage>
        <taxon>Bacteria</taxon>
        <taxon>Bacillati</taxon>
        <taxon>Bacillota</taxon>
        <taxon>Bacilli</taxon>
        <taxon>Bacillales</taxon>
        <taxon>Bacillaceae</taxon>
        <taxon>Halobacillus</taxon>
    </lineage>
</organism>
<proteinExistence type="predicted"/>
<dbReference type="AlphaFoldDB" id="A0A3D8VMT4"/>
<reference evidence="1 4" key="2">
    <citation type="submission" date="2018-08" db="EMBL/GenBank/DDBJ databases">
        <title>Genome sequence of strict halophilic Halobacillus trueperi SS1 isolated from Lunsu, a salty water body of North West Himalayas.</title>
        <authorList>
            <person name="Gupta S."/>
            <person name="Sharma P."/>
            <person name="Dev K."/>
            <person name="Baumler D."/>
            <person name="Sourirajan A."/>
        </authorList>
    </citation>
    <scope>NUCLEOTIDE SEQUENCE [LARGE SCALE GENOMIC DNA]</scope>
    <source>
        <strain evidence="1 4">SS1</strain>
    </source>
</reference>
<sequence>MSFFGTRYIRMLDVYLVPDGLRPVPGTKKRESVPGTDLGERSARYGKFIVVYRVRIEIRREMNRGKRGGNVYE</sequence>
<evidence type="ECO:0000313" key="4">
    <source>
        <dbReference type="Proteomes" id="UP000257032"/>
    </source>
</evidence>
<accession>A0A3D8VMT4</accession>
<evidence type="ECO:0000313" key="1">
    <source>
        <dbReference type="EMBL" id="RDY70573.1"/>
    </source>
</evidence>
<comment type="caution">
    <text evidence="1">The sequence shown here is derived from an EMBL/GenBank/DDBJ whole genome shotgun (WGS) entry which is preliminary data.</text>
</comment>
<keyword evidence="3" id="KW-1185">Reference proteome</keyword>
<name>A0A3D8VMT4_9BACI</name>
<dbReference type="EMBL" id="QTLC01000044">
    <property type="protein sequence ID" value="RDY70573.1"/>
    <property type="molecule type" value="Genomic_DNA"/>
</dbReference>
<dbReference type="Proteomes" id="UP000256305">
    <property type="component" value="Unassembled WGS sequence"/>
</dbReference>
<protein>
    <submittedName>
        <fullName evidence="1">Uncharacterized protein</fullName>
    </submittedName>
</protein>
<dbReference type="EMBL" id="QUAE01000007">
    <property type="protein sequence ID" value="REJ09249.1"/>
    <property type="molecule type" value="Genomic_DNA"/>
</dbReference>